<reference evidence="1 2" key="1">
    <citation type="submission" date="2023-11" db="EMBL/GenBank/DDBJ databases">
        <authorList>
            <person name="Okamura Y."/>
        </authorList>
    </citation>
    <scope>NUCLEOTIDE SEQUENCE [LARGE SCALE GENOMIC DNA]</scope>
</reference>
<sequence length="140" mass="16104">MSLTVYLKRFKIIKSKAERVVTLEFRGERKTSASILDPDELITVNQTFVWHFSTPVDKGELLTITLLEKQRFVAPRTIGKYRLGLHMVVVDGMIPITDSLVDDENHGVPGNGCVLNFKIALKYHINAYDYELDYLNLFRE</sequence>
<proteinExistence type="predicted"/>
<protein>
    <submittedName>
        <fullName evidence="1">Uncharacterized protein</fullName>
    </submittedName>
</protein>
<evidence type="ECO:0000313" key="1">
    <source>
        <dbReference type="EMBL" id="CAK1554751.1"/>
    </source>
</evidence>
<dbReference type="Gene3D" id="2.60.40.150">
    <property type="entry name" value="C2 domain"/>
    <property type="match status" value="1"/>
</dbReference>
<accession>A0AAV1JYZ1</accession>
<comment type="caution">
    <text evidence="1">The sequence shown here is derived from an EMBL/GenBank/DDBJ whole genome shotgun (WGS) entry which is preliminary data.</text>
</comment>
<organism evidence="1 2">
    <name type="scientific">Leptosia nina</name>
    <dbReference type="NCBI Taxonomy" id="320188"/>
    <lineage>
        <taxon>Eukaryota</taxon>
        <taxon>Metazoa</taxon>
        <taxon>Ecdysozoa</taxon>
        <taxon>Arthropoda</taxon>
        <taxon>Hexapoda</taxon>
        <taxon>Insecta</taxon>
        <taxon>Pterygota</taxon>
        <taxon>Neoptera</taxon>
        <taxon>Endopterygota</taxon>
        <taxon>Lepidoptera</taxon>
        <taxon>Glossata</taxon>
        <taxon>Ditrysia</taxon>
        <taxon>Papilionoidea</taxon>
        <taxon>Pieridae</taxon>
        <taxon>Pierinae</taxon>
        <taxon>Leptosia</taxon>
    </lineage>
</organism>
<keyword evidence="2" id="KW-1185">Reference proteome</keyword>
<evidence type="ECO:0000313" key="2">
    <source>
        <dbReference type="Proteomes" id="UP001497472"/>
    </source>
</evidence>
<dbReference type="EMBL" id="CAVLEF010000279">
    <property type="protein sequence ID" value="CAK1554751.1"/>
    <property type="molecule type" value="Genomic_DNA"/>
</dbReference>
<gene>
    <name evidence="1" type="ORF">LNINA_LOCUS13624</name>
</gene>
<dbReference type="AlphaFoldDB" id="A0AAV1JYZ1"/>
<name>A0AAV1JYZ1_9NEOP</name>
<dbReference type="InterPro" id="IPR035892">
    <property type="entry name" value="C2_domain_sf"/>
</dbReference>
<dbReference type="Proteomes" id="UP001497472">
    <property type="component" value="Unassembled WGS sequence"/>
</dbReference>